<dbReference type="STRING" id="1121298.SAMN05444401_1639"/>
<feature type="domain" description="Peptidoglycan binding-like" evidence="1">
    <location>
        <begin position="362"/>
        <end position="422"/>
    </location>
</feature>
<sequence length="497" mass="56046">MAVGRLKVQVFQSGNFVPIENTKVTVIPRSQNIKASPTEQVLTTNAVGQTEELELPAPPVEFSQVPSNQIPYSFCDVQVEAAGYAPLIVRGVQILPNITALQECNLITTREAEMRGIKNQEIIIPTHKLVEGYELMKRQEQIINIDQNTLVGIFPPKIPEAEEKPLPPEKGAVVLENVVVPEFVIVHDGSPDDPSAPNYTVRYKDYIKNVASCEIFSTWPETTIRANLYCIISFTLNRIYTEWYRSKGKDFTITTSTAFDQAFSYGRNIYDNINRIVDEIFSTYIKRPDAKQPLFAQYCDGVRVQCPGWLTQWGSKYLGDQGKIPYEILTNFYGNNLELRRAPEVSGIPVSYPGTVLSVGSRGNPVRDIQTYLNRIAQNYPLIPKLAVDGVYGPTTENSVKVFQQVFGLPQTGKVDYATWYKISEIYVGVSKIAELRTVESEEKTPVKVEEEQQIQKSEEAERSVEEEVFKEIDDAPYVPYSRKGKGTNKTFLMPIK</sequence>
<evidence type="ECO:0000259" key="1">
    <source>
        <dbReference type="Pfam" id="PF01471"/>
    </source>
</evidence>
<gene>
    <name evidence="2" type="ORF">SAMN05444401_1639</name>
</gene>
<dbReference type="InterPro" id="IPR036365">
    <property type="entry name" value="PGBD-like_sf"/>
</dbReference>
<dbReference type="EMBL" id="FQZO01000002">
    <property type="protein sequence ID" value="SHI87094.1"/>
    <property type="molecule type" value="Genomic_DNA"/>
</dbReference>
<dbReference type="InterPro" id="IPR002477">
    <property type="entry name" value="Peptidoglycan-bd-like"/>
</dbReference>
<dbReference type="AlphaFoldDB" id="A0A1M6ENP7"/>
<dbReference type="Proteomes" id="UP000184080">
    <property type="component" value="Unassembled WGS sequence"/>
</dbReference>
<name>A0A1M6ENP7_9CLOT</name>
<dbReference type="Gene3D" id="1.10.101.10">
    <property type="entry name" value="PGBD-like superfamily/PGBD"/>
    <property type="match status" value="1"/>
</dbReference>
<dbReference type="SUPFAM" id="SSF47090">
    <property type="entry name" value="PGBD-like"/>
    <property type="match status" value="1"/>
</dbReference>
<protein>
    <submittedName>
        <fullName evidence="2">Putative peptidoglycan binding domain-containing protein</fullName>
    </submittedName>
</protein>
<dbReference type="InterPro" id="IPR036366">
    <property type="entry name" value="PGBDSf"/>
</dbReference>
<evidence type="ECO:0000313" key="3">
    <source>
        <dbReference type="Proteomes" id="UP000184080"/>
    </source>
</evidence>
<evidence type="ECO:0000313" key="2">
    <source>
        <dbReference type="EMBL" id="SHI87094.1"/>
    </source>
</evidence>
<proteinExistence type="predicted"/>
<keyword evidence="3" id="KW-1185">Reference proteome</keyword>
<dbReference type="RefSeq" id="WP_073005398.1">
    <property type="nucleotide sequence ID" value="NZ_FQZO01000002.1"/>
</dbReference>
<dbReference type="OrthoDB" id="2933491at2"/>
<dbReference type="Pfam" id="PF01471">
    <property type="entry name" value="PG_binding_1"/>
    <property type="match status" value="1"/>
</dbReference>
<reference evidence="2 3" key="1">
    <citation type="submission" date="2016-11" db="EMBL/GenBank/DDBJ databases">
        <authorList>
            <person name="Jaros S."/>
            <person name="Januszkiewicz K."/>
            <person name="Wedrychowicz H."/>
        </authorList>
    </citation>
    <scope>NUCLEOTIDE SEQUENCE [LARGE SCALE GENOMIC DNA]</scope>
    <source>
        <strain evidence="2 3">DSM 21864</strain>
    </source>
</reference>
<organism evidence="2 3">
    <name type="scientific">Clostridium amylolyticum</name>
    <dbReference type="NCBI Taxonomy" id="1121298"/>
    <lineage>
        <taxon>Bacteria</taxon>
        <taxon>Bacillati</taxon>
        <taxon>Bacillota</taxon>
        <taxon>Clostridia</taxon>
        <taxon>Eubacteriales</taxon>
        <taxon>Clostridiaceae</taxon>
        <taxon>Clostridium</taxon>
    </lineage>
</organism>
<accession>A0A1M6ENP7</accession>